<evidence type="ECO:0000256" key="3">
    <source>
        <dbReference type="ARBA" id="ARBA00022691"/>
    </source>
</evidence>
<dbReference type="PANTHER" id="PTHR43712:SF2">
    <property type="entry name" value="O-METHYLTRANSFERASE CICE"/>
    <property type="match status" value="1"/>
</dbReference>
<proteinExistence type="predicted"/>
<dbReference type="PANTHER" id="PTHR43712">
    <property type="entry name" value="PUTATIVE (AFU_ORTHOLOGUE AFUA_4G14580)-RELATED"/>
    <property type="match status" value="1"/>
</dbReference>
<dbReference type="Pfam" id="PF00891">
    <property type="entry name" value="Methyltransf_2"/>
    <property type="match status" value="1"/>
</dbReference>
<dbReference type="EMBL" id="UINC01077426">
    <property type="protein sequence ID" value="SVC17541.1"/>
    <property type="molecule type" value="Genomic_DNA"/>
</dbReference>
<dbReference type="InterPro" id="IPR016461">
    <property type="entry name" value="COMT-like"/>
</dbReference>
<keyword evidence="3" id="KW-0949">S-adenosyl-L-methionine</keyword>
<keyword evidence="2" id="KW-0808">Transferase</keyword>
<feature type="domain" description="O-methyltransferase C-terminal" evidence="4">
    <location>
        <begin position="159"/>
        <end position="352"/>
    </location>
</feature>
<keyword evidence="1" id="KW-0489">Methyltransferase</keyword>
<evidence type="ECO:0000313" key="5">
    <source>
        <dbReference type="EMBL" id="SVC17541.1"/>
    </source>
</evidence>
<dbReference type="CDD" id="cd02440">
    <property type="entry name" value="AdoMet_MTases"/>
    <property type="match status" value="1"/>
</dbReference>
<dbReference type="Gene3D" id="3.40.50.150">
    <property type="entry name" value="Vaccinia Virus protein VP39"/>
    <property type="match status" value="1"/>
</dbReference>
<dbReference type="PROSITE" id="PS51683">
    <property type="entry name" value="SAM_OMT_II"/>
    <property type="match status" value="1"/>
</dbReference>
<reference evidence="5" key="1">
    <citation type="submission" date="2018-05" db="EMBL/GenBank/DDBJ databases">
        <authorList>
            <person name="Lanie J.A."/>
            <person name="Ng W.-L."/>
            <person name="Kazmierczak K.M."/>
            <person name="Andrzejewski T.M."/>
            <person name="Davidsen T.M."/>
            <person name="Wayne K.J."/>
            <person name="Tettelin H."/>
            <person name="Glass J.I."/>
            <person name="Rusch D."/>
            <person name="Podicherti R."/>
            <person name="Tsui H.-C.T."/>
            <person name="Winkler M.E."/>
        </authorList>
    </citation>
    <scope>NUCLEOTIDE SEQUENCE</scope>
</reference>
<dbReference type="Gene3D" id="1.10.10.10">
    <property type="entry name" value="Winged helix-like DNA-binding domain superfamily/Winged helix DNA-binding domain"/>
    <property type="match status" value="1"/>
</dbReference>
<dbReference type="InterPro" id="IPR001077">
    <property type="entry name" value="COMT_C"/>
</dbReference>
<dbReference type="SUPFAM" id="SSF53335">
    <property type="entry name" value="S-adenosyl-L-methionine-dependent methyltransferases"/>
    <property type="match status" value="1"/>
</dbReference>
<dbReference type="InterPro" id="IPR036388">
    <property type="entry name" value="WH-like_DNA-bd_sf"/>
</dbReference>
<dbReference type="GO" id="GO:0032259">
    <property type="term" value="P:methylation"/>
    <property type="evidence" value="ECO:0007669"/>
    <property type="project" value="UniProtKB-KW"/>
</dbReference>
<name>A0A382K4E9_9ZZZZ</name>
<sequence>MGQMRTLIIKSSRLGGSIHPDYRRTVNPVLTQQSTTDPARILRYRDRHYASELLAAAIGQLDLFSWLKANTSASTEKLRAHFEFATRPADVLLTLCRANGFITTDNDRHSLTPLALEYLVKDSPWNLRPYYTQIQDTPIAQDFLKVLRTGKPAHWHSDKEGSDWHASMQEEEFARDFTELMNCRGLAFGQKLAQAIAPQLGKRSRLLDVGGGSGIYASTMVAAYPQLTASVLERAPVDSIAQKEIEKHGLEGKIDVLSADMFQDAWPEDCDVLLLSNVLHDWDFPEVRTLLEKSARALPTDGLLVIHEAFINDEKTGPLPVAEYSALLMNVTQGKCYTPAEYGTILAESGFEVGEYQDTIADRGFMTAVKR</sequence>
<evidence type="ECO:0000256" key="1">
    <source>
        <dbReference type="ARBA" id="ARBA00022603"/>
    </source>
</evidence>
<evidence type="ECO:0000259" key="4">
    <source>
        <dbReference type="Pfam" id="PF00891"/>
    </source>
</evidence>
<accession>A0A382K4E9</accession>
<organism evidence="5">
    <name type="scientific">marine metagenome</name>
    <dbReference type="NCBI Taxonomy" id="408172"/>
    <lineage>
        <taxon>unclassified sequences</taxon>
        <taxon>metagenomes</taxon>
        <taxon>ecological metagenomes</taxon>
    </lineage>
</organism>
<dbReference type="InterPro" id="IPR029063">
    <property type="entry name" value="SAM-dependent_MTases_sf"/>
</dbReference>
<evidence type="ECO:0000256" key="2">
    <source>
        <dbReference type="ARBA" id="ARBA00022679"/>
    </source>
</evidence>
<dbReference type="GO" id="GO:0008171">
    <property type="term" value="F:O-methyltransferase activity"/>
    <property type="evidence" value="ECO:0007669"/>
    <property type="project" value="InterPro"/>
</dbReference>
<gene>
    <name evidence="5" type="ORF">METZ01_LOCUS270395</name>
</gene>
<dbReference type="AlphaFoldDB" id="A0A382K4E9"/>
<protein>
    <recommendedName>
        <fullName evidence="4">O-methyltransferase C-terminal domain-containing protein</fullName>
    </recommendedName>
</protein>